<gene>
    <name evidence="1" type="ORF">PHSY_001557</name>
</gene>
<dbReference type="GeneID" id="24106854"/>
<accession>R9NYT3</accession>
<evidence type="ECO:0000313" key="2">
    <source>
        <dbReference type="Proteomes" id="UP000014071"/>
    </source>
</evidence>
<dbReference type="RefSeq" id="XP_012187575.1">
    <property type="nucleotide sequence ID" value="XM_012332185.1"/>
</dbReference>
<protein>
    <submittedName>
        <fullName evidence="1">Uncharacterized protein</fullName>
    </submittedName>
</protein>
<organism evidence="1 2">
    <name type="scientific">Pseudozyma hubeiensis (strain SY62)</name>
    <name type="common">Yeast</name>
    <dbReference type="NCBI Taxonomy" id="1305764"/>
    <lineage>
        <taxon>Eukaryota</taxon>
        <taxon>Fungi</taxon>
        <taxon>Dikarya</taxon>
        <taxon>Basidiomycota</taxon>
        <taxon>Ustilaginomycotina</taxon>
        <taxon>Ustilaginomycetes</taxon>
        <taxon>Ustilaginales</taxon>
        <taxon>Ustilaginaceae</taxon>
        <taxon>Pseudozyma</taxon>
    </lineage>
</organism>
<keyword evidence="2" id="KW-1185">Reference proteome</keyword>
<proteinExistence type="predicted"/>
<dbReference type="AlphaFoldDB" id="R9NYT3"/>
<sequence length="79" mass="8862">MLGRTALTAQILCLISLDPISLDPIALFVHLSDACNDRKLGSTQTIHSVGLNPKHFCLVYLKRSWQRGSATLIKRHHNR</sequence>
<name>R9NYT3_PSEHS</name>
<reference evidence="2" key="1">
    <citation type="journal article" date="2013" name="Genome Announc.">
        <title>Draft genome sequence of the basidiomycetous yeast-like fungus Pseudozyma hubeiensis SY62, which produces an abundant amount of the biosurfactant mannosylerythritol lipids.</title>
        <authorList>
            <person name="Konishi M."/>
            <person name="Hatada Y."/>
            <person name="Horiuchi J."/>
        </authorList>
    </citation>
    <scope>NUCLEOTIDE SEQUENCE [LARGE SCALE GENOMIC DNA]</scope>
    <source>
        <strain evidence="2">SY62</strain>
    </source>
</reference>
<dbReference type="EMBL" id="DF238780">
    <property type="protein sequence ID" value="GAC93988.1"/>
    <property type="molecule type" value="Genomic_DNA"/>
</dbReference>
<dbReference type="HOGENOM" id="CLU_2607025_0_0_1"/>
<evidence type="ECO:0000313" key="1">
    <source>
        <dbReference type="EMBL" id="GAC93988.1"/>
    </source>
</evidence>
<dbReference type="Proteomes" id="UP000014071">
    <property type="component" value="Unassembled WGS sequence"/>
</dbReference>